<protein>
    <submittedName>
        <fullName evidence="3">DUF1778 domain-containing protein</fullName>
    </submittedName>
</protein>
<sequence>MKQSNITKARLEAKVNPDIYQLFKQAASMTGRTLTDFVIEAVYKESIKTINEHQAIILSLRDQQLLVDALNSYSVNSSMEDALNMHNKFIARKNTQ</sequence>
<evidence type="ECO:0000256" key="2">
    <source>
        <dbReference type="ARBA" id="ARBA00049988"/>
    </source>
</evidence>
<dbReference type="PANTHER" id="PTHR35401">
    <property type="entry name" value="COPG FAMILY HELIX-TURN-HELIX PROTEIN-RELATED-RELATED"/>
    <property type="match status" value="1"/>
</dbReference>
<evidence type="ECO:0000313" key="3">
    <source>
        <dbReference type="EMBL" id="MDP8149514.1"/>
    </source>
</evidence>
<dbReference type="GO" id="GO:0006355">
    <property type="term" value="P:regulation of DNA-templated transcription"/>
    <property type="evidence" value="ECO:0007669"/>
    <property type="project" value="InterPro"/>
</dbReference>
<dbReference type="InterPro" id="IPR010985">
    <property type="entry name" value="Ribbon_hlx_hlx"/>
</dbReference>
<dbReference type="Proteomes" id="UP001226020">
    <property type="component" value="Unassembled WGS sequence"/>
</dbReference>
<dbReference type="RefSeq" id="WP_306352459.1">
    <property type="nucleotide sequence ID" value="NZ_JASAWV010000047.1"/>
</dbReference>
<keyword evidence="4" id="KW-1185">Reference proteome</keyword>
<proteinExistence type="inferred from homology"/>
<dbReference type="Gene3D" id="1.20.5.780">
    <property type="entry name" value="Single helix bin"/>
    <property type="match status" value="1"/>
</dbReference>
<comment type="similarity">
    <text evidence="2">Belongs to the TacA antitoxin family.</text>
</comment>
<accession>A0AAW8CM63</accession>
<dbReference type="PANTHER" id="PTHR35401:SF2">
    <property type="entry name" value="ABC-TYPE TRANSPORT SYSTEM"/>
    <property type="match status" value="1"/>
</dbReference>
<evidence type="ECO:0000256" key="1">
    <source>
        <dbReference type="ARBA" id="ARBA00022649"/>
    </source>
</evidence>
<dbReference type="Pfam" id="PF08681">
    <property type="entry name" value="TacA1"/>
    <property type="match status" value="1"/>
</dbReference>
<reference evidence="3 4" key="1">
    <citation type="journal article" date="2023" name="Front. Microbiol.">
        <title>Phylogeography and host specificity of Pasteurellaceae pathogenic to sea-farmed fish in the north-east Atlantic.</title>
        <authorList>
            <person name="Gulla S."/>
            <person name="Colquhoun D.J."/>
            <person name="Olsen A.B."/>
            <person name="Spilsberg B."/>
            <person name="Lagesen K."/>
            <person name="Aakesson C.P."/>
            <person name="Strom S."/>
            <person name="Manji F."/>
            <person name="Birkbeck T.H."/>
            <person name="Nilsen H.K."/>
        </authorList>
    </citation>
    <scope>NUCLEOTIDE SEQUENCE [LARGE SCALE GENOMIC DNA]</scope>
    <source>
        <strain evidence="3 4">NVIB3131</strain>
    </source>
</reference>
<keyword evidence="1" id="KW-1277">Toxin-antitoxin system</keyword>
<dbReference type="InterPro" id="IPR014795">
    <property type="entry name" value="TacA_1-like"/>
</dbReference>
<evidence type="ECO:0000313" key="4">
    <source>
        <dbReference type="Proteomes" id="UP001226020"/>
    </source>
</evidence>
<organism evidence="3 4">
    <name type="scientific">Phocoenobacter atlanticus subsp. atlanticus</name>
    <dbReference type="NCBI Taxonomy" id="3061285"/>
    <lineage>
        <taxon>Bacteria</taxon>
        <taxon>Pseudomonadati</taxon>
        <taxon>Pseudomonadota</taxon>
        <taxon>Gammaproteobacteria</taxon>
        <taxon>Pasteurellales</taxon>
        <taxon>Pasteurellaceae</taxon>
        <taxon>Phocoenobacter</taxon>
        <taxon>Phocoenobacter atlanticus</taxon>
    </lineage>
</organism>
<name>A0AAW8CM63_9PAST</name>
<gene>
    <name evidence="3" type="ORF">QJU57_10585</name>
</gene>
<dbReference type="SUPFAM" id="SSF47598">
    <property type="entry name" value="Ribbon-helix-helix"/>
    <property type="match status" value="1"/>
</dbReference>
<dbReference type="AlphaFoldDB" id="A0AAW8CM63"/>
<comment type="caution">
    <text evidence="3">The sequence shown here is derived from an EMBL/GenBank/DDBJ whole genome shotgun (WGS) entry which is preliminary data.</text>
</comment>
<dbReference type="EMBL" id="JASAXT010000038">
    <property type="protein sequence ID" value="MDP8149514.1"/>
    <property type="molecule type" value="Genomic_DNA"/>
</dbReference>